<evidence type="ECO:0000313" key="1">
    <source>
        <dbReference type="EMBL" id="KAF2534227.1"/>
    </source>
</evidence>
<accession>A0A8S9FP32</accession>
<reference evidence="1" key="1">
    <citation type="submission" date="2019-12" db="EMBL/GenBank/DDBJ databases">
        <title>Genome sequencing and annotation of Brassica cretica.</title>
        <authorList>
            <person name="Studholme D.J."/>
            <person name="Sarris P.F."/>
        </authorList>
    </citation>
    <scope>NUCLEOTIDE SEQUENCE</scope>
    <source>
        <strain evidence="1">PFS-102/07</strain>
        <tissue evidence="1">Leaf</tissue>
    </source>
</reference>
<reference evidence="2 3" key="3">
    <citation type="journal article" date="2020" name="BMC Genomics">
        <title>Intraspecific diversification of the crop wild relative Brassica cretica Lam. using demographic model selection.</title>
        <authorList>
            <person name="Kioukis A."/>
            <person name="Michalopoulou V.A."/>
            <person name="Briers L."/>
            <person name="Pirintsos S."/>
            <person name="Studholme D.J."/>
            <person name="Pavlidis P."/>
            <person name="Sarris P.F."/>
        </authorList>
    </citation>
    <scope>NUCLEOTIDE SEQUENCE [LARGE SCALE GENOMIC DNA]</scope>
    <source>
        <strain evidence="3">cv. PFS-1207/04</strain>
        <strain evidence="2">PFS-1207/04</strain>
    </source>
</reference>
<evidence type="ECO:0000313" key="3">
    <source>
        <dbReference type="Proteomes" id="UP000266723"/>
    </source>
</evidence>
<dbReference type="EMBL" id="QGKY02002305">
    <property type="protein sequence ID" value="KAF2534227.1"/>
    <property type="molecule type" value="Genomic_DNA"/>
</dbReference>
<proteinExistence type="predicted"/>
<keyword evidence="3" id="KW-1185">Reference proteome</keyword>
<organism evidence="1">
    <name type="scientific">Brassica cretica</name>
    <name type="common">Mustard</name>
    <dbReference type="NCBI Taxonomy" id="69181"/>
    <lineage>
        <taxon>Eukaryota</taxon>
        <taxon>Viridiplantae</taxon>
        <taxon>Streptophyta</taxon>
        <taxon>Embryophyta</taxon>
        <taxon>Tracheophyta</taxon>
        <taxon>Spermatophyta</taxon>
        <taxon>Magnoliopsida</taxon>
        <taxon>eudicotyledons</taxon>
        <taxon>Gunneridae</taxon>
        <taxon>Pentapetalae</taxon>
        <taxon>rosids</taxon>
        <taxon>malvids</taxon>
        <taxon>Brassicales</taxon>
        <taxon>Brassicaceae</taxon>
        <taxon>Brassiceae</taxon>
        <taxon>Brassica</taxon>
    </lineage>
</organism>
<gene>
    <name evidence="2" type="ORF">DY000_02024695</name>
    <name evidence="1" type="ORF">F2Q70_00031486</name>
</gene>
<name>A0A8S9FP32_BRACR</name>
<sequence>MTRSGVSCLRLKMMEAPKRGSVGIVHIQQALKQMKKILLTMMKEQTIPRVLRQQNHVLRRQWLMRRSCVSFR</sequence>
<dbReference type="EMBL" id="QGKV02000299">
    <property type="protein sequence ID" value="KAF3595406.1"/>
    <property type="molecule type" value="Genomic_DNA"/>
</dbReference>
<evidence type="ECO:0000313" key="2">
    <source>
        <dbReference type="EMBL" id="KAF3595406.1"/>
    </source>
</evidence>
<protein>
    <submittedName>
        <fullName evidence="1">Uncharacterized protein</fullName>
    </submittedName>
</protein>
<dbReference type="Proteomes" id="UP000266723">
    <property type="component" value="Unassembled WGS sequence"/>
</dbReference>
<reference evidence="2" key="2">
    <citation type="submission" date="2019-12" db="EMBL/GenBank/DDBJ databases">
        <authorList>
            <person name="Studholme D.J."/>
            <person name="Sarris P."/>
        </authorList>
    </citation>
    <scope>NUCLEOTIDE SEQUENCE</scope>
    <source>
        <strain evidence="2">PFS-1207/04</strain>
        <tissue evidence="2">Leaf</tissue>
    </source>
</reference>
<comment type="caution">
    <text evidence="1">The sequence shown here is derived from an EMBL/GenBank/DDBJ whole genome shotgun (WGS) entry which is preliminary data.</text>
</comment>
<dbReference type="AlphaFoldDB" id="A0A8S9FP32"/>